<name>A0AAV3X736_9CYAN</name>
<dbReference type="AlphaFoldDB" id="A0AAV3X736"/>
<feature type="region of interest" description="Disordered" evidence="1">
    <location>
        <begin position="1"/>
        <end position="32"/>
    </location>
</feature>
<comment type="caution">
    <text evidence="2">The sequence shown here is derived from an EMBL/GenBank/DDBJ whole genome shotgun (WGS) entry which is preliminary data.</text>
</comment>
<reference evidence="2" key="1">
    <citation type="submission" date="2019-10" db="EMBL/GenBank/DDBJ databases">
        <title>Draft genome sequece of Microseira wollei NIES-4236.</title>
        <authorList>
            <person name="Yamaguchi H."/>
            <person name="Suzuki S."/>
            <person name="Kawachi M."/>
        </authorList>
    </citation>
    <scope>NUCLEOTIDE SEQUENCE</scope>
    <source>
        <strain evidence="2">NIES-4236</strain>
    </source>
</reference>
<dbReference type="EMBL" id="BLAY01000009">
    <property type="protein sequence ID" value="GET36134.1"/>
    <property type="molecule type" value="Genomic_DNA"/>
</dbReference>
<sequence length="73" mass="8072">MYADSISLEDTTVSDQRNGSLESSMDNSQAEVNSLTPLLPRSAWGSQVAFLRVVFRAKKALDRIEREVGVLKS</sequence>
<dbReference type="Proteomes" id="UP001050975">
    <property type="component" value="Unassembled WGS sequence"/>
</dbReference>
<evidence type="ECO:0000313" key="2">
    <source>
        <dbReference type="EMBL" id="GET36134.1"/>
    </source>
</evidence>
<gene>
    <name evidence="2" type="ORF">MiSe_08820</name>
</gene>
<organism evidence="2 3">
    <name type="scientific">Microseira wollei NIES-4236</name>
    <dbReference type="NCBI Taxonomy" id="2530354"/>
    <lineage>
        <taxon>Bacteria</taxon>
        <taxon>Bacillati</taxon>
        <taxon>Cyanobacteriota</taxon>
        <taxon>Cyanophyceae</taxon>
        <taxon>Oscillatoriophycideae</taxon>
        <taxon>Aerosakkonematales</taxon>
        <taxon>Aerosakkonemataceae</taxon>
        <taxon>Microseira</taxon>
    </lineage>
</organism>
<feature type="compositionally biased region" description="Polar residues" evidence="1">
    <location>
        <begin position="8"/>
        <end position="32"/>
    </location>
</feature>
<proteinExistence type="predicted"/>
<evidence type="ECO:0000313" key="3">
    <source>
        <dbReference type="Proteomes" id="UP001050975"/>
    </source>
</evidence>
<keyword evidence="3" id="KW-1185">Reference proteome</keyword>
<protein>
    <submittedName>
        <fullName evidence="2">Uncharacterized protein</fullName>
    </submittedName>
</protein>
<evidence type="ECO:0000256" key="1">
    <source>
        <dbReference type="SAM" id="MobiDB-lite"/>
    </source>
</evidence>
<accession>A0AAV3X736</accession>